<feature type="domain" description="Periplasmic binding protein" evidence="5">
    <location>
        <begin position="75"/>
        <end position="323"/>
    </location>
</feature>
<gene>
    <name evidence="6" type="ORF">P3TCK_11584</name>
</gene>
<sequence length="355" mass="38745">MKSHFKFAEEASNNKEADMPITTSGLTTLFQQSTKYIKQLMNKPKKAVQGVLFITGLMALVACGGEKADSNVTRIGVAIPNFDDTFLVNMKDSMSAYAAKQDNLELIFVDAKEDTVKQLGQIQNFIIQQVDGIILVPVNTDATQPMTDDILKAGIELVYLNRRPTYLPDGVAYVGSEELRFGEEQAKYAASHSDGGNIGIIMGMMTVEAAILRTQGVEDFFKEKPEYNIIRKQTALWQRSQGMVVMENWINSGDKLDIIISNNDDMALGAIQALRAAGKLDDTIVIGVDATPDGLMAIKNGALDATVFQDGRSQARGAIDAALSGINKTPRDKITWIPAELVTKDNLAEFEAKQG</sequence>
<dbReference type="CDD" id="cd06301">
    <property type="entry name" value="PBP1_rhizopine_binding-like"/>
    <property type="match status" value="1"/>
</dbReference>
<dbReference type="InterPro" id="IPR028082">
    <property type="entry name" value="Peripla_BP_I"/>
</dbReference>
<dbReference type="Proteomes" id="UP000003789">
    <property type="component" value="Unassembled WGS sequence"/>
</dbReference>
<dbReference type="PANTHER" id="PTHR46847">
    <property type="entry name" value="D-ALLOSE-BINDING PERIPLASMIC PROTEIN-RELATED"/>
    <property type="match status" value="1"/>
</dbReference>
<evidence type="ECO:0000256" key="1">
    <source>
        <dbReference type="ARBA" id="ARBA00004196"/>
    </source>
</evidence>
<dbReference type="SUPFAM" id="SSF53822">
    <property type="entry name" value="Periplasmic binding protein-like I"/>
    <property type="match status" value="1"/>
</dbReference>
<name>Q1Z3C1_9GAMM</name>
<comment type="similarity">
    <text evidence="2">Belongs to the bacterial solute-binding protein 2 family.</text>
</comment>
<evidence type="ECO:0000259" key="5">
    <source>
        <dbReference type="Pfam" id="PF13407"/>
    </source>
</evidence>
<evidence type="ECO:0000313" key="6">
    <source>
        <dbReference type="EMBL" id="EAS43085.1"/>
    </source>
</evidence>
<dbReference type="GO" id="GO:0030313">
    <property type="term" value="C:cell envelope"/>
    <property type="evidence" value="ECO:0007669"/>
    <property type="project" value="UniProtKB-SubCell"/>
</dbReference>
<reference evidence="6 7" key="1">
    <citation type="submission" date="2006-03" db="EMBL/GenBank/DDBJ databases">
        <authorList>
            <person name="Bartlett D.H."/>
            <person name="Valle G."/>
            <person name="Lauro F.M."/>
            <person name="Vezzi A."/>
            <person name="Simonato F."/>
            <person name="Eloe E."/>
            <person name="Vitulo N."/>
            <person name="Stratton T.K."/>
            <person name="D'angelo M."/>
            <person name="Ferriera S."/>
            <person name="Johnson J."/>
            <person name="Kravitz S."/>
            <person name="Beeson K."/>
            <person name="Sutton G."/>
            <person name="Rogers Y."/>
            <person name="Friedman R."/>
            <person name="Frazier M."/>
            <person name="Venter J.C."/>
        </authorList>
    </citation>
    <scope>NUCLEOTIDE SEQUENCE [LARGE SCALE GENOMIC DNA]</scope>
    <source>
        <strain evidence="6 7">3TCK</strain>
    </source>
</reference>
<accession>Q1Z3C1</accession>
<dbReference type="Gene3D" id="3.40.50.2300">
    <property type="match status" value="2"/>
</dbReference>
<dbReference type="PANTHER" id="PTHR46847:SF1">
    <property type="entry name" value="D-ALLOSE-BINDING PERIPLASMIC PROTEIN-RELATED"/>
    <property type="match status" value="1"/>
</dbReference>
<dbReference type="Pfam" id="PF13407">
    <property type="entry name" value="Peripla_BP_4"/>
    <property type="match status" value="1"/>
</dbReference>
<dbReference type="GO" id="GO:0055085">
    <property type="term" value="P:transmembrane transport"/>
    <property type="evidence" value="ECO:0007669"/>
    <property type="project" value="UniProtKB-ARBA"/>
</dbReference>
<comment type="subcellular location">
    <subcellularLocation>
        <location evidence="1">Cell envelope</location>
    </subcellularLocation>
</comment>
<dbReference type="AlphaFoldDB" id="Q1Z3C1"/>
<evidence type="ECO:0000313" key="7">
    <source>
        <dbReference type="Proteomes" id="UP000003789"/>
    </source>
</evidence>
<evidence type="ECO:0000256" key="3">
    <source>
        <dbReference type="ARBA" id="ARBA00022181"/>
    </source>
</evidence>
<dbReference type="InterPro" id="IPR025997">
    <property type="entry name" value="SBP_2_dom"/>
</dbReference>
<dbReference type="HOGENOM" id="CLU_037628_3_1_6"/>
<comment type="caution">
    <text evidence="6">The sequence shown here is derived from an EMBL/GenBank/DDBJ whole genome shotgun (WGS) entry which is preliminary data.</text>
</comment>
<evidence type="ECO:0000256" key="4">
    <source>
        <dbReference type="ARBA" id="ARBA00022729"/>
    </source>
</evidence>
<keyword evidence="4" id="KW-0732">Signal</keyword>
<dbReference type="EMBL" id="AAPH01000014">
    <property type="protein sequence ID" value="EAS43085.1"/>
    <property type="molecule type" value="Genomic_DNA"/>
</dbReference>
<organism evidence="6 7">
    <name type="scientific">Photobacterium profundum 3TCK</name>
    <dbReference type="NCBI Taxonomy" id="314280"/>
    <lineage>
        <taxon>Bacteria</taxon>
        <taxon>Pseudomonadati</taxon>
        <taxon>Pseudomonadota</taxon>
        <taxon>Gammaproteobacteria</taxon>
        <taxon>Vibrionales</taxon>
        <taxon>Vibrionaceae</taxon>
        <taxon>Photobacterium</taxon>
    </lineage>
</organism>
<proteinExistence type="inferred from homology"/>
<protein>
    <recommendedName>
        <fullName evidence="3">Autoinducer 2-binding periplasmic protein LuxP</fullName>
    </recommendedName>
</protein>
<dbReference type="GO" id="GO:0030246">
    <property type="term" value="F:carbohydrate binding"/>
    <property type="evidence" value="ECO:0007669"/>
    <property type="project" value="UniProtKB-ARBA"/>
</dbReference>
<evidence type="ECO:0000256" key="2">
    <source>
        <dbReference type="ARBA" id="ARBA00007639"/>
    </source>
</evidence>